<dbReference type="STRING" id="652787.SAMN05216490_1948"/>
<protein>
    <submittedName>
        <fullName evidence="2">Uncharacterized protein</fullName>
    </submittedName>
</protein>
<evidence type="ECO:0000313" key="2">
    <source>
        <dbReference type="EMBL" id="SDS85328.1"/>
    </source>
</evidence>
<sequence>MDIQEYIESGILETYVLGMASEAEARELLHFKEKYPQVQTALHELENDLELIAERMAITPPPGTWSKIEASINELTAIPEYEQLRLKEPGKENGYDFKTANRDYIEVAESQSTHMTIHKSWKWVFAAVFVLGKIFLACAIYFYLENRQAQQQIQELKTELRQNHLR</sequence>
<organism evidence="2 3">
    <name type="scientific">Mucilaginibacter mallensis</name>
    <dbReference type="NCBI Taxonomy" id="652787"/>
    <lineage>
        <taxon>Bacteria</taxon>
        <taxon>Pseudomonadati</taxon>
        <taxon>Bacteroidota</taxon>
        <taxon>Sphingobacteriia</taxon>
        <taxon>Sphingobacteriales</taxon>
        <taxon>Sphingobacteriaceae</taxon>
        <taxon>Mucilaginibacter</taxon>
    </lineage>
</organism>
<evidence type="ECO:0000313" key="3">
    <source>
        <dbReference type="Proteomes" id="UP000199679"/>
    </source>
</evidence>
<dbReference type="EMBL" id="LT629740">
    <property type="protein sequence ID" value="SDS85328.1"/>
    <property type="molecule type" value="Genomic_DNA"/>
</dbReference>
<keyword evidence="1" id="KW-0812">Transmembrane</keyword>
<dbReference type="AlphaFoldDB" id="A0A1H1VKA5"/>
<accession>A0A1H1VKA5</accession>
<reference evidence="2 3" key="1">
    <citation type="submission" date="2016-10" db="EMBL/GenBank/DDBJ databases">
        <authorList>
            <person name="de Groot N.N."/>
        </authorList>
    </citation>
    <scope>NUCLEOTIDE SEQUENCE [LARGE SCALE GENOMIC DNA]</scope>
    <source>
        <strain evidence="2 3">MP1X4</strain>
    </source>
</reference>
<dbReference type="OrthoDB" id="952577at2"/>
<feature type="transmembrane region" description="Helical" evidence="1">
    <location>
        <begin position="123"/>
        <end position="144"/>
    </location>
</feature>
<keyword evidence="3" id="KW-1185">Reference proteome</keyword>
<evidence type="ECO:0000256" key="1">
    <source>
        <dbReference type="SAM" id="Phobius"/>
    </source>
</evidence>
<dbReference type="RefSeq" id="WP_091371670.1">
    <property type="nucleotide sequence ID" value="NZ_LT629740.1"/>
</dbReference>
<keyword evidence="1" id="KW-1133">Transmembrane helix</keyword>
<proteinExistence type="predicted"/>
<dbReference type="Proteomes" id="UP000199679">
    <property type="component" value="Chromosome I"/>
</dbReference>
<keyword evidence="1" id="KW-0472">Membrane</keyword>
<gene>
    <name evidence="2" type="ORF">SAMN05216490_1948</name>
</gene>
<name>A0A1H1VKA5_MUCMA</name>